<dbReference type="PRINTS" id="PR02049">
    <property type="entry name" value="PROTEINF36A"/>
</dbReference>
<evidence type="ECO:0000313" key="10">
    <source>
        <dbReference type="Proteomes" id="UP001187531"/>
    </source>
</evidence>
<evidence type="ECO:0000256" key="8">
    <source>
        <dbReference type="ARBA" id="ARBA00023136"/>
    </source>
</evidence>
<dbReference type="GO" id="GO:0033617">
    <property type="term" value="P:mitochondrial respiratory chain complex IV assembly"/>
    <property type="evidence" value="ECO:0007669"/>
    <property type="project" value="InterPro"/>
</dbReference>
<evidence type="ECO:0000256" key="7">
    <source>
        <dbReference type="ARBA" id="ARBA00023128"/>
    </source>
</evidence>
<evidence type="ECO:0000313" key="9">
    <source>
        <dbReference type="EMBL" id="KAK2706927.1"/>
    </source>
</evidence>
<dbReference type="GO" id="GO:0005743">
    <property type="term" value="C:mitochondrial inner membrane"/>
    <property type="evidence" value="ECO:0007669"/>
    <property type="project" value="UniProtKB-SubCell"/>
</dbReference>
<dbReference type="EMBL" id="JAVRJZ010000019">
    <property type="protein sequence ID" value="KAK2706927.1"/>
    <property type="molecule type" value="Genomic_DNA"/>
</dbReference>
<keyword evidence="4" id="KW-0812">Transmembrane</keyword>
<dbReference type="PANTHER" id="PTHR31586:SF1">
    <property type="entry name" value="CYTOCHROME C OXIDASE ASSEMBLY PROTEIN COX20, MITOCHONDRIAL"/>
    <property type="match status" value="1"/>
</dbReference>
<accession>A0AA88HLA1</accession>
<evidence type="ECO:0000256" key="5">
    <source>
        <dbReference type="ARBA" id="ARBA00022792"/>
    </source>
</evidence>
<name>A0AA88HLA1_ARTSF</name>
<dbReference type="PANTHER" id="PTHR31586">
    <property type="entry name" value="CYTOCHROME C OXIDASE PROTEIN 20"/>
    <property type="match status" value="1"/>
</dbReference>
<organism evidence="9 10">
    <name type="scientific">Artemia franciscana</name>
    <name type="common">Brine shrimp</name>
    <name type="synonym">Artemia sanfranciscana</name>
    <dbReference type="NCBI Taxonomy" id="6661"/>
    <lineage>
        <taxon>Eukaryota</taxon>
        <taxon>Metazoa</taxon>
        <taxon>Ecdysozoa</taxon>
        <taxon>Arthropoda</taxon>
        <taxon>Crustacea</taxon>
        <taxon>Branchiopoda</taxon>
        <taxon>Anostraca</taxon>
        <taxon>Artemiidae</taxon>
        <taxon>Artemia</taxon>
    </lineage>
</organism>
<dbReference type="Pfam" id="PF12597">
    <property type="entry name" value="Cox20"/>
    <property type="match status" value="1"/>
</dbReference>
<evidence type="ECO:0000256" key="2">
    <source>
        <dbReference type="ARBA" id="ARBA00009575"/>
    </source>
</evidence>
<comment type="subcellular location">
    <subcellularLocation>
        <location evidence="1">Mitochondrion inner membrane</location>
    </subcellularLocation>
</comment>
<evidence type="ECO:0000256" key="3">
    <source>
        <dbReference type="ARBA" id="ARBA00017689"/>
    </source>
</evidence>
<keyword evidence="7" id="KW-0496">Mitochondrion</keyword>
<evidence type="ECO:0000256" key="6">
    <source>
        <dbReference type="ARBA" id="ARBA00022989"/>
    </source>
</evidence>
<protein>
    <recommendedName>
        <fullName evidence="3">Cytochrome c oxidase assembly protein COX20, mitochondrial</fullName>
    </recommendedName>
</protein>
<evidence type="ECO:0000256" key="4">
    <source>
        <dbReference type="ARBA" id="ARBA00022692"/>
    </source>
</evidence>
<keyword evidence="8" id="KW-0472">Membrane</keyword>
<keyword evidence="10" id="KW-1185">Reference proteome</keyword>
<keyword evidence="5" id="KW-0999">Mitochondrion inner membrane</keyword>
<dbReference type="Proteomes" id="UP001187531">
    <property type="component" value="Unassembled WGS sequence"/>
</dbReference>
<comment type="similarity">
    <text evidence="2">Belongs to the COX20 family.</text>
</comment>
<proteinExistence type="inferred from homology"/>
<comment type="caution">
    <text evidence="9">The sequence shown here is derived from an EMBL/GenBank/DDBJ whole genome shotgun (WGS) entry which is preliminary data.</text>
</comment>
<keyword evidence="6" id="KW-1133">Transmembrane helix</keyword>
<sequence>MSTDAEISSITKPTILGREIGSVPCLKRSLLDGIIGGLTIGMGYFLYTSNGYKSSRLAMGSYAVITLASWFNCRMKWAEKEKELMQFKDAMTIRKSADKNSIGTREV</sequence>
<dbReference type="AlphaFoldDB" id="A0AA88HLA1"/>
<evidence type="ECO:0000256" key="1">
    <source>
        <dbReference type="ARBA" id="ARBA00004273"/>
    </source>
</evidence>
<gene>
    <name evidence="9" type="ORF">QYM36_014825</name>
</gene>
<dbReference type="InterPro" id="IPR022533">
    <property type="entry name" value="Cox20"/>
</dbReference>
<reference evidence="9" key="1">
    <citation type="submission" date="2023-07" db="EMBL/GenBank/DDBJ databases">
        <title>Chromosome-level genome assembly of Artemia franciscana.</title>
        <authorList>
            <person name="Jo E."/>
        </authorList>
    </citation>
    <scope>NUCLEOTIDE SEQUENCE</scope>
    <source>
        <tissue evidence="9">Whole body</tissue>
    </source>
</reference>